<evidence type="ECO:0000313" key="4">
    <source>
        <dbReference type="Proteomes" id="UP001501456"/>
    </source>
</evidence>
<evidence type="ECO:0008006" key="5">
    <source>
        <dbReference type="Google" id="ProtNLM"/>
    </source>
</evidence>
<comment type="caution">
    <text evidence="3">The sequence shown here is derived from an EMBL/GenBank/DDBJ whole genome shotgun (WGS) entry which is preliminary data.</text>
</comment>
<organism evidence="3 4">
    <name type="scientific">Corallibacter vietnamensis</name>
    <dbReference type="NCBI Taxonomy" id="904130"/>
    <lineage>
        <taxon>Bacteria</taxon>
        <taxon>Pseudomonadati</taxon>
        <taxon>Bacteroidota</taxon>
        <taxon>Flavobacteriia</taxon>
        <taxon>Flavobacteriales</taxon>
        <taxon>Flavobacteriaceae</taxon>
        <taxon>Corallibacter</taxon>
    </lineage>
</organism>
<gene>
    <name evidence="3" type="ORF">GCM10022271_15460</name>
</gene>
<feature type="region of interest" description="Disordered" evidence="2">
    <location>
        <begin position="459"/>
        <end position="479"/>
    </location>
</feature>
<evidence type="ECO:0000256" key="1">
    <source>
        <dbReference type="SAM" id="Coils"/>
    </source>
</evidence>
<protein>
    <recommendedName>
        <fullName evidence="5">Adhesin domain-containing protein</fullName>
    </recommendedName>
</protein>
<evidence type="ECO:0000256" key="2">
    <source>
        <dbReference type="SAM" id="MobiDB-lite"/>
    </source>
</evidence>
<name>A0ABP7H448_9FLAO</name>
<feature type="compositionally biased region" description="Low complexity" evidence="2">
    <location>
        <begin position="468"/>
        <end position="479"/>
    </location>
</feature>
<accession>A0ABP7H448</accession>
<dbReference type="Proteomes" id="UP001501456">
    <property type="component" value="Unassembled WGS sequence"/>
</dbReference>
<proteinExistence type="predicted"/>
<evidence type="ECO:0000313" key="3">
    <source>
        <dbReference type="EMBL" id="GAA3784034.1"/>
    </source>
</evidence>
<keyword evidence="1" id="KW-0175">Coiled coil</keyword>
<feature type="coiled-coil region" evidence="1">
    <location>
        <begin position="253"/>
        <end position="298"/>
    </location>
</feature>
<reference evidence="4" key="1">
    <citation type="journal article" date="2019" name="Int. J. Syst. Evol. Microbiol.">
        <title>The Global Catalogue of Microorganisms (GCM) 10K type strain sequencing project: providing services to taxonomists for standard genome sequencing and annotation.</title>
        <authorList>
            <consortium name="The Broad Institute Genomics Platform"/>
            <consortium name="The Broad Institute Genome Sequencing Center for Infectious Disease"/>
            <person name="Wu L."/>
            <person name="Ma J."/>
        </authorList>
    </citation>
    <scope>NUCLEOTIDE SEQUENCE [LARGE SCALE GENOMIC DNA]</scope>
    <source>
        <strain evidence="4">JCM 17525</strain>
    </source>
</reference>
<sequence>MAQSKLEKASQSVKANKDVTINLNTNYTNIIIDTWGKDVIEIEAYMESDELSKDALKPYFDNWHVAIEGSGDYVSINSDASNHSWAQVPGFFNDESAEALRTLELELANIPIIEGLIESINFSDMPKMPKLPKLPKLPKGMTDTNFDYEKYQKEGEVYLEKWSKEYESKYGDEYAKKMEAWAKEWESSDEMKDFEKRMEAWGEKFGKEFGEKFGKDMEAWGEEFGEKFGKDMEAWGEQFGKQMEAWGEAYGRRMELQAKRLEARANAEAHRQNRMHEREKHLEERRKHIEERARYRSERDAYRQPHLKVKKTIIIKMPKKANLKMNVRHGELKVTSVIYNTKADLSYTTLIADSIDGSQTSINASYSPVTITNWNMGELKLNFVDKAAITNADRLVLSSNSSNIKINTLQKNAIIDGSFGDLIIKNIADTFSNLNVVLENSEAVVYLPKTDYNLQYKGKQSRLKHPKNNSNQNTSSFSTGNLTSDKTIVINAKFSDVIMQ</sequence>
<dbReference type="EMBL" id="BAABBI010000001">
    <property type="protein sequence ID" value="GAA3784034.1"/>
    <property type="molecule type" value="Genomic_DNA"/>
</dbReference>
<keyword evidence="4" id="KW-1185">Reference proteome</keyword>